<dbReference type="Proteomes" id="UP000007820">
    <property type="component" value="Unassembled WGS sequence"/>
</dbReference>
<gene>
    <name evidence="1" type="ORF">HMPREF9136_0844</name>
</gene>
<evidence type="ECO:0000313" key="2">
    <source>
        <dbReference type="Proteomes" id="UP000007820"/>
    </source>
</evidence>
<dbReference type="AlphaFoldDB" id="F9D1W6"/>
<organism evidence="1 2">
    <name type="scientific">Prevotella dentalis (strain ATCC 49559 / DSM 3688 / JCM 13448 / NCTC 12043 / ES 2772)</name>
    <name type="common">Mitsuokella dentalis</name>
    <dbReference type="NCBI Taxonomy" id="908937"/>
    <lineage>
        <taxon>Bacteria</taxon>
        <taxon>Pseudomonadati</taxon>
        <taxon>Bacteroidota</taxon>
        <taxon>Bacteroidia</taxon>
        <taxon>Bacteroidales</taxon>
        <taxon>Prevotellaceae</taxon>
        <taxon>Prevotella</taxon>
    </lineage>
</organism>
<evidence type="ECO:0000313" key="1">
    <source>
        <dbReference type="EMBL" id="EGQ15784.1"/>
    </source>
</evidence>
<comment type="caution">
    <text evidence="1">The sequence shown here is derived from an EMBL/GenBank/DDBJ whole genome shotgun (WGS) entry which is preliminary data.</text>
</comment>
<proteinExistence type="predicted"/>
<accession>F9D1W6</accession>
<sequence>METKTDKTKNRMKTLGNQQRTDRWFRACLLMATTILTVNCANDNSMPQPEQKENGGKVPAGATVFSGETQAEATTRTAIVGHTKGSGAAVTWSVTDKIWVKDNGGTWQQSGTAVFPAAAKTSHARFALTTGVYGNPTHDVVYTNKPIDGTQPQVEIKTQQTQSAANNFDHAGESGDCAIATATASDGVTDYDFTLDHKASYLCLIPRSSNAYVHRSKLTKIEIVSDDDIAGTYNIATDGTLTLASGGSRTITLTTGSGFELDNTTDDMGKNASYVVIAPGTHSLRIRYWLKNTVDGFYKPYNMGGQVQPIEGTITKYVTMDFKPGKMQDITSNLDFQTNNDYKNYYMWDAKQNYWWQHEWNPANPSDPNIWQPTFGFDGGNPNYPTASDPDRYYNPVPIGSAHIYASNSCAICPNTNELEWYAQKGNPHWDDELWLMMGHLFRGRLWLKKKAKIAFDNSTTESAMAAAAPNGVNMRDDPPSLESYNLSHDLPKISELNDYFYLYAAGYYLGSQLYMSDYWQGTYWSSDGHHSFTNYACFFNFTSTEISIMSANNTRNYGHMVKAFE</sequence>
<dbReference type="EMBL" id="AFPW01000012">
    <property type="protein sequence ID" value="EGQ15784.1"/>
    <property type="molecule type" value="Genomic_DNA"/>
</dbReference>
<protein>
    <submittedName>
        <fullName evidence="1">Uncharacterized protein</fullName>
    </submittedName>
</protein>
<name>F9D1W6_PREDD</name>
<reference evidence="1 2" key="1">
    <citation type="submission" date="2011-04" db="EMBL/GenBank/DDBJ databases">
        <authorList>
            <person name="Muzny D."/>
            <person name="Qin X."/>
            <person name="Deng J."/>
            <person name="Jiang H."/>
            <person name="Liu Y."/>
            <person name="Qu J."/>
            <person name="Song X.-Z."/>
            <person name="Zhang L."/>
            <person name="Thornton R."/>
            <person name="Coyle M."/>
            <person name="Francisco L."/>
            <person name="Jackson L."/>
            <person name="Javaid M."/>
            <person name="Korchina V."/>
            <person name="Kovar C."/>
            <person name="Mata R."/>
            <person name="Mathew T."/>
            <person name="Ngo R."/>
            <person name="Nguyen L."/>
            <person name="Nguyen N."/>
            <person name="Okwuonu G."/>
            <person name="Ongeri F."/>
            <person name="Pham C."/>
            <person name="Simmons D."/>
            <person name="Wilczek-Boney K."/>
            <person name="Hale W."/>
            <person name="Jakkamsetti A."/>
            <person name="Pham P."/>
            <person name="Ruth R."/>
            <person name="San Lucas F."/>
            <person name="Warren J."/>
            <person name="Zhang J."/>
            <person name="Zhao Z."/>
            <person name="Zhou C."/>
            <person name="Zhu D."/>
            <person name="Lee S."/>
            <person name="Bess C."/>
            <person name="Blankenburg K."/>
            <person name="Forbes L."/>
            <person name="Fu Q."/>
            <person name="Gubbala S."/>
            <person name="Hirani K."/>
            <person name="Jayaseelan J.C."/>
            <person name="Lara F."/>
            <person name="Munidasa M."/>
            <person name="Palculict T."/>
            <person name="Patil S."/>
            <person name="Pu L.-L."/>
            <person name="Saada N."/>
            <person name="Tang L."/>
            <person name="Weissenberger G."/>
            <person name="Zhu Y."/>
            <person name="Hemphill L."/>
            <person name="Shang Y."/>
            <person name="Youmans B."/>
            <person name="Ayvaz T."/>
            <person name="Ross M."/>
            <person name="Santibanez J."/>
            <person name="Aqrawi P."/>
            <person name="Gross S."/>
            <person name="Joshi V."/>
            <person name="Fowler G."/>
            <person name="Nazareth L."/>
            <person name="Reid J."/>
            <person name="Worley K."/>
            <person name="Petrosino J."/>
            <person name="Highlander S."/>
            <person name="Gibbs R."/>
        </authorList>
    </citation>
    <scope>NUCLEOTIDE SEQUENCE [LARGE SCALE GENOMIC DNA]</scope>
    <source>
        <strain evidence="1 2">DSM 3688</strain>
    </source>
</reference>